<evidence type="ECO:0000313" key="3">
    <source>
        <dbReference type="Proteomes" id="UP000616839"/>
    </source>
</evidence>
<sequence length="155" mass="16724">MRTSHLVATATLALGLVAGTGGTAWAGGVERFTLPDEQFPVDNPCTGASTLLTLTDQQLLVREAEDGNGAFHITQHVAADWHTEDGFSGRFRDNFGVTDADPGTFTDFVLHQQVRFVGRNASGRVAKFRGSYVVRQTPDGPRAQVEFEEATCVGR</sequence>
<keyword evidence="3" id="KW-1185">Reference proteome</keyword>
<evidence type="ECO:0008006" key="4">
    <source>
        <dbReference type="Google" id="ProtNLM"/>
    </source>
</evidence>
<protein>
    <recommendedName>
        <fullName evidence="4">Allene oxide cyclase barrel-like domain-containing protein</fullName>
    </recommendedName>
</protein>
<accession>A0A927PZ06</accession>
<gene>
    <name evidence="2" type="ORF">IE331_06780</name>
</gene>
<organism evidence="2 3">
    <name type="scientific">Nocardioides donggukensis</name>
    <dbReference type="NCBI Taxonomy" id="2774019"/>
    <lineage>
        <taxon>Bacteria</taxon>
        <taxon>Bacillati</taxon>
        <taxon>Actinomycetota</taxon>
        <taxon>Actinomycetes</taxon>
        <taxon>Propionibacteriales</taxon>
        <taxon>Nocardioidaceae</taxon>
        <taxon>Nocardioides</taxon>
    </lineage>
</organism>
<dbReference type="Proteomes" id="UP000616839">
    <property type="component" value="Unassembled WGS sequence"/>
</dbReference>
<feature type="chain" id="PRO_5038124222" description="Allene oxide cyclase barrel-like domain-containing protein" evidence="1">
    <location>
        <begin position="27"/>
        <end position="155"/>
    </location>
</feature>
<dbReference type="EMBL" id="JACYXZ010000002">
    <property type="protein sequence ID" value="MBD8869323.1"/>
    <property type="molecule type" value="Genomic_DNA"/>
</dbReference>
<dbReference type="AlphaFoldDB" id="A0A927PZ06"/>
<proteinExistence type="predicted"/>
<keyword evidence="1" id="KW-0732">Signal</keyword>
<name>A0A927PZ06_9ACTN</name>
<evidence type="ECO:0000313" key="2">
    <source>
        <dbReference type="EMBL" id="MBD8869323.1"/>
    </source>
</evidence>
<dbReference type="RefSeq" id="WP_192141941.1">
    <property type="nucleotide sequence ID" value="NZ_JACYXZ010000002.1"/>
</dbReference>
<comment type="caution">
    <text evidence="2">The sequence shown here is derived from an EMBL/GenBank/DDBJ whole genome shotgun (WGS) entry which is preliminary data.</text>
</comment>
<evidence type="ECO:0000256" key="1">
    <source>
        <dbReference type="SAM" id="SignalP"/>
    </source>
</evidence>
<feature type="signal peptide" evidence="1">
    <location>
        <begin position="1"/>
        <end position="26"/>
    </location>
</feature>
<reference evidence="2" key="1">
    <citation type="submission" date="2020-09" db="EMBL/GenBank/DDBJ databases">
        <title>Nocardioides sp. strain MJB4 16S ribosomal RNA gene Genome sequencing and assembly.</title>
        <authorList>
            <person name="Kim I."/>
        </authorList>
    </citation>
    <scope>NUCLEOTIDE SEQUENCE</scope>
    <source>
        <strain evidence="2">MJB4</strain>
    </source>
</reference>